<dbReference type="AlphaFoldDB" id="A0A669CBF0"/>
<protein>
    <submittedName>
        <fullName evidence="3">Uncharacterized protein</fullName>
    </submittedName>
</protein>
<evidence type="ECO:0000256" key="2">
    <source>
        <dbReference type="SAM" id="SignalP"/>
    </source>
</evidence>
<evidence type="ECO:0000313" key="4">
    <source>
        <dbReference type="Proteomes" id="UP000005207"/>
    </source>
</evidence>
<accession>A0A669CBF0</accession>
<dbReference type="GO" id="GO:0007019">
    <property type="term" value="P:microtubule depolymerization"/>
    <property type="evidence" value="ECO:0007669"/>
    <property type="project" value="TreeGrafter"/>
</dbReference>
<reference evidence="3" key="2">
    <citation type="submission" date="2025-08" db="UniProtKB">
        <authorList>
            <consortium name="Ensembl"/>
        </authorList>
    </citation>
    <scope>IDENTIFICATION</scope>
</reference>
<feature type="chain" id="PRO_5045389823" evidence="2">
    <location>
        <begin position="29"/>
        <end position="93"/>
    </location>
</feature>
<evidence type="ECO:0000313" key="3">
    <source>
        <dbReference type="Ensembl" id="ENSONIP00000044226.1"/>
    </source>
</evidence>
<feature type="region of interest" description="Disordered" evidence="1">
    <location>
        <begin position="71"/>
        <end position="93"/>
    </location>
</feature>
<dbReference type="InterPro" id="IPR026163">
    <property type="entry name" value="Nckap5l"/>
</dbReference>
<dbReference type="PANTHER" id="PTHR21740:SF3">
    <property type="entry name" value="NCK-ASSOCIATED PROTEIN 5-LIKE"/>
    <property type="match status" value="1"/>
</dbReference>
<keyword evidence="4" id="KW-1185">Reference proteome</keyword>
<dbReference type="InParanoid" id="A0A669CBF0"/>
<evidence type="ECO:0000256" key="1">
    <source>
        <dbReference type="SAM" id="MobiDB-lite"/>
    </source>
</evidence>
<dbReference type="GO" id="GO:0001578">
    <property type="term" value="P:microtubule bundle formation"/>
    <property type="evidence" value="ECO:0007669"/>
    <property type="project" value="TreeGrafter"/>
</dbReference>
<sequence>MRPDELICLALSVNCILMVICVCPQGNGYRTQHASPGPRGPAANMEALSPFFKKKAHILEVLRKMEETDPLKFHPSTTSLSFCDYSQDPLPHQ</sequence>
<reference evidence="4" key="1">
    <citation type="submission" date="2012-01" db="EMBL/GenBank/DDBJ databases">
        <title>The Genome Sequence of Oreochromis niloticus (Nile Tilapia).</title>
        <authorList>
            <consortium name="Broad Institute Genome Assembly Team"/>
            <consortium name="Broad Institute Sequencing Platform"/>
            <person name="Di Palma F."/>
            <person name="Johnson J."/>
            <person name="Lander E.S."/>
            <person name="Lindblad-Toh K."/>
        </authorList>
    </citation>
    <scope>NUCLEOTIDE SEQUENCE [LARGE SCALE GENOMIC DNA]</scope>
</reference>
<dbReference type="GO" id="GO:0035371">
    <property type="term" value="C:microtubule plus-end"/>
    <property type="evidence" value="ECO:0007669"/>
    <property type="project" value="TreeGrafter"/>
</dbReference>
<organism evidence="3 4">
    <name type="scientific">Oreochromis niloticus</name>
    <name type="common">Nile tilapia</name>
    <name type="synonym">Tilapia nilotica</name>
    <dbReference type="NCBI Taxonomy" id="8128"/>
    <lineage>
        <taxon>Eukaryota</taxon>
        <taxon>Metazoa</taxon>
        <taxon>Chordata</taxon>
        <taxon>Craniata</taxon>
        <taxon>Vertebrata</taxon>
        <taxon>Euteleostomi</taxon>
        <taxon>Actinopterygii</taxon>
        <taxon>Neopterygii</taxon>
        <taxon>Teleostei</taxon>
        <taxon>Neoteleostei</taxon>
        <taxon>Acanthomorphata</taxon>
        <taxon>Ovalentaria</taxon>
        <taxon>Cichlomorphae</taxon>
        <taxon>Cichliformes</taxon>
        <taxon>Cichlidae</taxon>
        <taxon>African cichlids</taxon>
        <taxon>Pseudocrenilabrinae</taxon>
        <taxon>Oreochromini</taxon>
        <taxon>Oreochromis</taxon>
    </lineage>
</organism>
<keyword evidence="2" id="KW-0732">Signal</keyword>
<dbReference type="Ensembl" id="ENSONIT00000088826.1">
    <property type="protein sequence ID" value="ENSONIP00000044226.1"/>
    <property type="gene ID" value="ENSONIG00000036864.1"/>
</dbReference>
<dbReference type="PANTHER" id="PTHR21740">
    <property type="entry name" value="NCK-ASSOCIATED PROTEIN 5"/>
    <property type="match status" value="1"/>
</dbReference>
<proteinExistence type="predicted"/>
<feature type="signal peptide" evidence="2">
    <location>
        <begin position="1"/>
        <end position="28"/>
    </location>
</feature>
<reference evidence="3" key="3">
    <citation type="submission" date="2025-09" db="UniProtKB">
        <authorList>
            <consortium name="Ensembl"/>
        </authorList>
    </citation>
    <scope>IDENTIFICATION</scope>
</reference>
<dbReference type="Proteomes" id="UP000005207">
    <property type="component" value="Linkage group LG20"/>
</dbReference>
<name>A0A669CBF0_ORENI</name>